<dbReference type="InterPro" id="IPR048331">
    <property type="entry name" value="PcRGLX/YetA_3rd"/>
</dbReference>
<dbReference type="PANTHER" id="PTHR40081">
    <property type="entry name" value="CONCANAVALIN A-LIKE LECTIN/GLUCANASE"/>
    <property type="match status" value="1"/>
</dbReference>
<dbReference type="Proteomes" id="UP000075806">
    <property type="component" value="Unassembled WGS sequence"/>
</dbReference>
<evidence type="ECO:0000259" key="2">
    <source>
        <dbReference type="Pfam" id="PF21345"/>
    </source>
</evidence>
<protein>
    <recommendedName>
        <fullName evidence="6">Tat pathway signal sequence domain protein</fullName>
    </recommendedName>
</protein>
<feature type="domain" description="PcRGLX/YetA-like central beta-sandwich" evidence="2">
    <location>
        <begin position="88"/>
        <end position="433"/>
    </location>
</feature>
<dbReference type="InterPro" id="IPR048330">
    <property type="entry name" value="PcRGLX/YetA_2nd"/>
</dbReference>
<dbReference type="AlphaFoldDB" id="A0A162CTC3"/>
<dbReference type="EMBL" id="LTAO01000038">
    <property type="protein sequence ID" value="KYG26569.1"/>
    <property type="molecule type" value="Genomic_DNA"/>
</dbReference>
<evidence type="ECO:0000313" key="5">
    <source>
        <dbReference type="Proteomes" id="UP000075806"/>
    </source>
</evidence>
<feature type="domain" description="PcRGLX/YetA-like N-terminal RIFT barrel" evidence="1">
    <location>
        <begin position="1"/>
        <end position="76"/>
    </location>
</feature>
<gene>
    <name evidence="4" type="ORF">AZF04_12210</name>
</gene>
<feature type="domain" description="PcRGLX/YetA-like C-terminal alpha/alpha toroid" evidence="3">
    <location>
        <begin position="441"/>
        <end position="845"/>
    </location>
</feature>
<dbReference type="InterPro" id="IPR045793">
    <property type="entry name" value="PcRGLX/YetA-like"/>
</dbReference>
<name>A0A162CTC3_9BACI</name>
<organism evidence="4 5">
    <name type="scientific">Alkalihalobacillus trypoxylicola</name>
    <dbReference type="NCBI Taxonomy" id="519424"/>
    <lineage>
        <taxon>Bacteria</taxon>
        <taxon>Bacillati</taxon>
        <taxon>Bacillota</taxon>
        <taxon>Bacilli</taxon>
        <taxon>Bacillales</taxon>
        <taxon>Bacillaceae</taxon>
        <taxon>Alkalihalobacillus</taxon>
    </lineage>
</organism>
<dbReference type="Pfam" id="PF21346">
    <property type="entry name" value="PcRGLX_3rd"/>
    <property type="match status" value="1"/>
</dbReference>
<keyword evidence="5" id="KW-1185">Reference proteome</keyword>
<reference evidence="4" key="1">
    <citation type="submission" date="2016-02" db="EMBL/GenBank/DDBJ databases">
        <title>Genome sequence of Bacillus trypoxylicola KCTC 13244(T).</title>
        <authorList>
            <person name="Jeong H."/>
            <person name="Park S.-H."/>
            <person name="Choi S.-K."/>
        </authorList>
    </citation>
    <scope>NUCLEOTIDE SEQUENCE [LARGE SCALE GENOMIC DNA]</scope>
    <source>
        <strain evidence="4">KCTC 13244</strain>
    </source>
</reference>
<evidence type="ECO:0000259" key="1">
    <source>
        <dbReference type="Pfam" id="PF19501"/>
    </source>
</evidence>
<dbReference type="PANTHER" id="PTHR40081:SF1">
    <property type="entry name" value="TAT PATHWAY SIGNAL SEQUENCE DOMAIN PROTEIN"/>
    <property type="match status" value="1"/>
</dbReference>
<evidence type="ECO:0000259" key="3">
    <source>
        <dbReference type="Pfam" id="PF21346"/>
    </source>
</evidence>
<dbReference type="OrthoDB" id="262615at2"/>
<evidence type="ECO:0000313" key="4">
    <source>
        <dbReference type="EMBL" id="KYG26569.1"/>
    </source>
</evidence>
<proteinExistence type="predicted"/>
<dbReference type="Pfam" id="PF19501">
    <property type="entry name" value="PcRGLX_1st"/>
    <property type="match status" value="1"/>
</dbReference>
<evidence type="ECO:0008006" key="6">
    <source>
        <dbReference type="Google" id="ProtNLM"/>
    </source>
</evidence>
<dbReference type="InterPro" id="IPR048329">
    <property type="entry name" value="PcRGLX_1st"/>
</dbReference>
<accession>A0A162CTC3</accession>
<sequence>MKLNWLESPAHTPVGVSFGVPWKRGELEKNTTFQLKGSNDIEVESWPMAFWPDGSVKWTGHSAVITDPKEESFKLTPLSHETEKSSIIKIEEENSFIKIQSHSLECVIEKQGETVIHSIKKDGIPLTQSGKLLALFEYRNEEKKQVQYETFTSIVETVEVEQVNSVRAVVKVTGMHKCENTNSEKLPFVLRLYFHQSLDTIKMVHTFIYDGNPNVDFIKGLGITFKTSLKGKPWNRHIRFGGDQAVYTEPAQLLLTRRYPDGKGYYPEQLEGKKIVFDEVEDQDLIEHVSDHAVWNDFKLIQDSADHFKMSKRTDRNHAWVDMTHGSRSLGLAYLGGEQGGVAFGLKNFWQKHPSTLEIAGLNEEESDFTLWFWSSETEAMDLRHYDDDTHVLSSYEGFDEWRATPTGIANTNECYLQLFSNSPSNQELTNLAIQWQQTTLLTCEPEYYYETKVFGKWSLPDRNNPLKAQLEQHLDDSFTFYQSEIEQRKWYGFWDYGDVMHTYDPHRHQWRYDVGGFAWQNTELVPNMWLWYSFLRTGRADVFKLAEEMTRHTSEVDQYHLGEYKGLGSRHNVKHWGCGCKEARISMAGLHKFYYFLTTDERTLDVISDVKDADFALLNLDPMREFYDKDESFPTHARIGPDWSAFVSNWLSEWERTENKTYQQKIIKGIEALKKMPRKLLSGPTLGYDPESGELLAFNDGSASYHMVISFGAPQVWMELADVLEDDEWKNMIAEFGEFYTFSDEEKRERTNGELSNQVFHWPMFSSGMVAYAAFVKSDPKLAEIAWKYLLDESITGMSFPLDKKQQKVQAWKEIEEIPWISTNVISQWCLNTIVALELIGDELS</sequence>
<dbReference type="Pfam" id="PF21345">
    <property type="entry name" value="PcRGLX_2nd"/>
    <property type="match status" value="1"/>
</dbReference>
<comment type="caution">
    <text evidence="4">The sequence shown here is derived from an EMBL/GenBank/DDBJ whole genome shotgun (WGS) entry which is preliminary data.</text>
</comment>
<dbReference type="STRING" id="519424.AZF04_12210"/>
<dbReference type="RefSeq" id="WP_061950042.1">
    <property type="nucleotide sequence ID" value="NZ_LTAO01000038.1"/>
</dbReference>